<proteinExistence type="predicted"/>
<evidence type="ECO:0000313" key="1">
    <source>
        <dbReference type="EMBL" id="XBS55929.1"/>
    </source>
</evidence>
<dbReference type="EMBL" id="CP157940">
    <property type="protein sequence ID" value="XBS55929.1"/>
    <property type="molecule type" value="Genomic_DNA"/>
</dbReference>
<gene>
    <name evidence="1" type="ORF">ABFV83_09135</name>
</gene>
<accession>A0AAU7PU46</accession>
<dbReference type="NCBIfam" id="NF047593">
    <property type="entry name" value="IS66_ISAeme5_TnpA"/>
    <property type="match status" value="1"/>
</dbReference>
<reference evidence="1" key="1">
    <citation type="submission" date="2024-06" db="EMBL/GenBank/DDBJ databases">
        <title>Lacrimispora cavernae sp. nov., a novel anaerobe isolated from bat guano pile inside a cave.</title>
        <authorList>
            <person name="Miller S.L."/>
            <person name="Lu N."/>
            <person name="King J."/>
            <person name="Sankaranarayanan K."/>
            <person name="Lawson P.A."/>
        </authorList>
    </citation>
    <scope>NUCLEOTIDE SEQUENCE</scope>
    <source>
        <strain evidence="1">BS-2</strain>
    </source>
</reference>
<dbReference type="RefSeq" id="WP_349948571.1">
    <property type="nucleotide sequence ID" value="NZ_CP157940.1"/>
</dbReference>
<sequence length="119" mass="13588">MDEVTLVKNRFRKEQWQQLILECQGSNLTVKDWCTQAGITHHAYYYWLRKLRLEACGSFSVPVVEPEKTVAFKKLEVQSPVTQTQAAVMIHLPSATIEVYNGVNQQTVEAVLLALKHIC</sequence>
<organism evidence="1">
    <name type="scientific">Lacrimispora sp. BS-2</name>
    <dbReference type="NCBI Taxonomy" id="3151850"/>
    <lineage>
        <taxon>Bacteria</taxon>
        <taxon>Bacillati</taxon>
        <taxon>Bacillota</taxon>
        <taxon>Clostridia</taxon>
        <taxon>Lachnospirales</taxon>
        <taxon>Lachnospiraceae</taxon>
        <taxon>Lacrimispora</taxon>
    </lineage>
</organism>
<dbReference type="AlphaFoldDB" id="A0AAU7PU46"/>
<name>A0AAU7PU46_9FIRM</name>
<protein>
    <submittedName>
        <fullName evidence="1">IS66 family insertion sequence element accessory protein TnpB</fullName>
    </submittedName>
</protein>